<keyword evidence="2" id="KW-1185">Reference proteome</keyword>
<reference evidence="1 2" key="1">
    <citation type="journal article" date="2015" name="Genome Biol.">
        <title>Comparative genomics of Steinernema reveals deeply conserved gene regulatory networks.</title>
        <authorList>
            <person name="Dillman A.R."/>
            <person name="Macchietto M."/>
            <person name="Porter C.F."/>
            <person name="Rogers A."/>
            <person name="Williams B."/>
            <person name="Antoshechkin I."/>
            <person name="Lee M.M."/>
            <person name="Goodwin Z."/>
            <person name="Lu X."/>
            <person name="Lewis E.E."/>
            <person name="Goodrich-Blair H."/>
            <person name="Stock S.P."/>
            <person name="Adams B.J."/>
            <person name="Sternberg P.W."/>
            <person name="Mortazavi A."/>
        </authorList>
    </citation>
    <scope>NUCLEOTIDE SEQUENCE [LARGE SCALE GENOMIC DNA]</scope>
    <source>
        <strain evidence="1 2">ALL</strain>
    </source>
</reference>
<dbReference type="Proteomes" id="UP000298663">
    <property type="component" value="Unassembled WGS sequence"/>
</dbReference>
<sequence>MVILKNDDYLIDSTRSANVSSHGLNVLISRKYAVVNSLISETLGDSHGKSCVRSNVRRYAFVKLANSQKCRKAEKLDIPKNRFVLEPGAKELTKWNFF</sequence>
<evidence type="ECO:0000313" key="1">
    <source>
        <dbReference type="EMBL" id="TMS33278.1"/>
    </source>
</evidence>
<gene>
    <name evidence="1" type="ORF">L596_001037</name>
</gene>
<proteinExistence type="predicted"/>
<dbReference type="EMBL" id="AZBU02000001">
    <property type="protein sequence ID" value="TMS33278.1"/>
    <property type="molecule type" value="Genomic_DNA"/>
</dbReference>
<reference evidence="1 2" key="2">
    <citation type="journal article" date="2019" name="G3 (Bethesda)">
        <title>Hybrid Assembly of the Genome of the Entomopathogenic Nematode Steinernema carpocapsae Identifies the X-Chromosome.</title>
        <authorList>
            <person name="Serra L."/>
            <person name="Macchietto M."/>
            <person name="Macias-Munoz A."/>
            <person name="McGill C.J."/>
            <person name="Rodriguez I.M."/>
            <person name="Rodriguez B."/>
            <person name="Murad R."/>
            <person name="Mortazavi A."/>
        </authorList>
    </citation>
    <scope>NUCLEOTIDE SEQUENCE [LARGE SCALE GENOMIC DNA]</scope>
    <source>
        <strain evidence="1 2">ALL</strain>
    </source>
</reference>
<organism evidence="1 2">
    <name type="scientific">Steinernema carpocapsae</name>
    <name type="common">Entomopathogenic nematode</name>
    <dbReference type="NCBI Taxonomy" id="34508"/>
    <lineage>
        <taxon>Eukaryota</taxon>
        <taxon>Metazoa</taxon>
        <taxon>Ecdysozoa</taxon>
        <taxon>Nematoda</taxon>
        <taxon>Chromadorea</taxon>
        <taxon>Rhabditida</taxon>
        <taxon>Tylenchina</taxon>
        <taxon>Panagrolaimomorpha</taxon>
        <taxon>Strongyloidoidea</taxon>
        <taxon>Steinernematidae</taxon>
        <taxon>Steinernema</taxon>
    </lineage>
</organism>
<dbReference type="AlphaFoldDB" id="A0A4U8UP35"/>
<evidence type="ECO:0000313" key="2">
    <source>
        <dbReference type="Proteomes" id="UP000298663"/>
    </source>
</evidence>
<name>A0A4U8UP35_STECR</name>
<comment type="caution">
    <text evidence="1">The sequence shown here is derived from an EMBL/GenBank/DDBJ whole genome shotgun (WGS) entry which is preliminary data.</text>
</comment>
<accession>A0A4U8UP35</accession>
<protein>
    <submittedName>
        <fullName evidence="1">Uncharacterized protein</fullName>
    </submittedName>
</protein>